<reference evidence="9" key="1">
    <citation type="journal article" date="2015" name="PeerJ">
        <title>First genomic representation of candidate bacterial phylum KSB3 points to enhanced environmental sensing as a trigger of wastewater bulking.</title>
        <authorList>
            <person name="Sekiguchi Y."/>
            <person name="Ohashi A."/>
            <person name="Parks D.H."/>
            <person name="Yamauchi T."/>
            <person name="Tyson G.W."/>
            <person name="Hugenholtz P."/>
        </authorList>
    </citation>
    <scope>NUCLEOTIDE SEQUENCE [LARGE SCALE GENOMIC DNA]</scope>
</reference>
<dbReference type="InterPro" id="IPR050953">
    <property type="entry name" value="N4_N6_ade-DNA_methylase"/>
</dbReference>
<comment type="catalytic activity">
    <reaction evidence="5">
        <text>a 2'-deoxyadenosine in DNA + S-adenosyl-L-methionine = an N(6)-methyl-2'-deoxyadenosine in DNA + S-adenosyl-L-homocysteine + H(+)</text>
        <dbReference type="Rhea" id="RHEA:15197"/>
        <dbReference type="Rhea" id="RHEA-COMP:12418"/>
        <dbReference type="Rhea" id="RHEA-COMP:12419"/>
        <dbReference type="ChEBI" id="CHEBI:15378"/>
        <dbReference type="ChEBI" id="CHEBI:57856"/>
        <dbReference type="ChEBI" id="CHEBI:59789"/>
        <dbReference type="ChEBI" id="CHEBI:90615"/>
        <dbReference type="ChEBI" id="CHEBI:90616"/>
        <dbReference type="EC" id="2.1.1.72"/>
    </reaction>
</comment>
<keyword evidence="2" id="KW-0489">Methyltransferase</keyword>
<feature type="domain" description="DNA methylase adenine-specific" evidence="6">
    <location>
        <begin position="292"/>
        <end position="476"/>
    </location>
</feature>
<dbReference type="EMBL" id="DF820455">
    <property type="protein sequence ID" value="GAK49439.1"/>
    <property type="molecule type" value="Genomic_DNA"/>
</dbReference>
<dbReference type="PRINTS" id="PR00507">
    <property type="entry name" value="N12N6MTFRASE"/>
</dbReference>
<dbReference type="GO" id="GO:0008170">
    <property type="term" value="F:N-methyltransferase activity"/>
    <property type="evidence" value="ECO:0007669"/>
    <property type="project" value="InterPro"/>
</dbReference>
<dbReference type="SUPFAM" id="SSF53335">
    <property type="entry name" value="S-adenosyl-L-methionine-dependent methyltransferases"/>
    <property type="match status" value="1"/>
</dbReference>
<evidence type="ECO:0000259" key="8">
    <source>
        <dbReference type="Pfam" id="PF22240"/>
    </source>
</evidence>
<dbReference type="Pfam" id="PF18135">
    <property type="entry name" value="Type_ISP_C"/>
    <property type="match status" value="1"/>
</dbReference>
<protein>
    <recommendedName>
        <fullName evidence="1">site-specific DNA-methyltransferase (adenine-specific)</fullName>
        <ecNumber evidence="1">2.1.1.72</ecNumber>
    </recommendedName>
</protein>
<evidence type="ECO:0000313" key="10">
    <source>
        <dbReference type="Proteomes" id="UP000030700"/>
    </source>
</evidence>
<dbReference type="InterPro" id="IPR041635">
    <property type="entry name" value="Type_ISP_LLaBIII_C"/>
</dbReference>
<dbReference type="GO" id="GO:0009307">
    <property type="term" value="P:DNA restriction-modification system"/>
    <property type="evidence" value="ECO:0007669"/>
    <property type="project" value="UniProtKB-KW"/>
</dbReference>
<evidence type="ECO:0000256" key="1">
    <source>
        <dbReference type="ARBA" id="ARBA00011900"/>
    </source>
</evidence>
<evidence type="ECO:0000259" key="7">
    <source>
        <dbReference type="Pfam" id="PF18135"/>
    </source>
</evidence>
<dbReference type="InterPro" id="IPR029063">
    <property type="entry name" value="SAM-dependent_MTases_sf"/>
</dbReference>
<dbReference type="Proteomes" id="UP000030700">
    <property type="component" value="Unassembled WGS sequence"/>
</dbReference>
<keyword evidence="4" id="KW-0680">Restriction system</keyword>
<feature type="domain" description="Type ISP restriction-modification enzyme coupler" evidence="8">
    <location>
        <begin position="163"/>
        <end position="283"/>
    </location>
</feature>
<dbReference type="STRING" id="1499966.U14_00661"/>
<evidence type="ECO:0000256" key="3">
    <source>
        <dbReference type="ARBA" id="ARBA00022679"/>
    </source>
</evidence>
<evidence type="ECO:0000256" key="4">
    <source>
        <dbReference type="ARBA" id="ARBA00022747"/>
    </source>
</evidence>
<dbReference type="GO" id="GO:0032259">
    <property type="term" value="P:methylation"/>
    <property type="evidence" value="ECO:0007669"/>
    <property type="project" value="UniProtKB-KW"/>
</dbReference>
<evidence type="ECO:0000256" key="5">
    <source>
        <dbReference type="ARBA" id="ARBA00047942"/>
    </source>
</evidence>
<dbReference type="EC" id="2.1.1.72" evidence="1"/>
<proteinExistence type="predicted"/>
<feature type="domain" description="Type ISP restriction-modification enzyme LLaBIII C-terminal specificity" evidence="7">
    <location>
        <begin position="666"/>
        <end position="1005"/>
    </location>
</feature>
<evidence type="ECO:0000313" key="9">
    <source>
        <dbReference type="EMBL" id="GAK49439.1"/>
    </source>
</evidence>
<keyword evidence="10" id="KW-1185">Reference proteome</keyword>
<dbReference type="GO" id="GO:0003677">
    <property type="term" value="F:DNA binding"/>
    <property type="evidence" value="ECO:0007669"/>
    <property type="project" value="InterPro"/>
</dbReference>
<dbReference type="Pfam" id="PF02384">
    <property type="entry name" value="N6_Mtase"/>
    <property type="match status" value="1"/>
</dbReference>
<evidence type="ECO:0000259" key="6">
    <source>
        <dbReference type="Pfam" id="PF02384"/>
    </source>
</evidence>
<sequence length="1030" mass="119929">MVILNLKPTHKVITTYYNDLAKLAAQTKGNVFKEGAVSPLFAPILRHCASQFNRLLIEQYTLDKGHKNLFLDGAIVDSFNLIYGIWEAKDDDDKLEKEVIKKFHDGYPKDNILFQSPKRAILWQNGQCVLDRDVSQPSVLVDVLKAFFEYEPPVYQEWNQAVEEFKDRVKEIGKGFLTLIEQERKSKNTAFIKAFEDFIVTCRDNINPNISIQAVEEMLIQHLLTERIFRKIFNNPDFANLNIVAREIEKVILALVTPHGGRTIFFQPLDRFYHAIESTASSTHDFSEKQAFLNTVYEKFFQGFSVKVADTHGIVYTPQEVVKFMVRSVEDMLQAEFGRSLSDQQVHILDPFVGTGNFIVQVMRTLKKTALRQKYEQELHCNEVMLLPYYVATMNIEHEYYAQTGEYKPFTGACFADTFQLAEPRQAQFTFMTEENTSRVKRQKETTIFVIVGNPPYNAGQINENDNNKNRKYPVIDQQISETYAKDSQATLLRKLNDPYVKAIRWASNRIEREGVVAFVTNSSFIEDLSFDGMRKHLAQDFHRIYIVDLKGNVRKDSMREGFPIGEKHTVFGLSAMVGVAMTFFIKNPAYQDHKIYYSSVDWRATRQEKFAWLASAGTYKQFAWKELMPDENATWLTEGLDPDFNTFLPMGSKTARSSKSPNVHAIFKTFSLGVSTNRDRVVYDFDRQALAERVQQFSERYNLEVLRYQQKGKPQDIDNFINYENIQWSSTLKEHLKRGTFIKFDAEKIRTSSYRPFAKKWLYYDSIVNDRPAMFQKIFPDEASEQENQMIGVVNEAQLPFSSQMTHCIPNMHWGGRQTQCFPFYTYHEDGSHRTDNVTDWAVAQFQAQYQDASISKWDIFYYVYGVLHHPEYRKRYEANLKRDLPHIPYLRDFRAFSDAGKQLAALHSRYEEQAEYPLTLIENPDVPLDWRVERMRLSRDKTTLVYNDFLTFTNLPADAFAYKIGNKSALHWIIDQYQVTKDESNNMISDPNQADEPEYIVKLVKKIVTVSIETVKIVRNLPEFVILR</sequence>
<dbReference type="Gene3D" id="3.40.50.150">
    <property type="entry name" value="Vaccinia Virus protein VP39"/>
    <property type="match status" value="1"/>
</dbReference>
<dbReference type="InterPro" id="IPR053980">
    <property type="entry name" value="ISP_coupler"/>
</dbReference>
<dbReference type="InterPro" id="IPR003356">
    <property type="entry name" value="DNA_methylase_A-5"/>
</dbReference>
<accession>A0A0S6VUJ2</accession>
<gene>
    <name evidence="9" type="ORF">U14_00661</name>
</gene>
<name>A0A0S6VUJ2_9BACT</name>
<dbReference type="InterPro" id="IPR002052">
    <property type="entry name" value="DNA_methylase_N6_adenine_CS"/>
</dbReference>
<dbReference type="PANTHER" id="PTHR33841:SF1">
    <property type="entry name" value="DNA METHYLTRANSFERASE A"/>
    <property type="match status" value="1"/>
</dbReference>
<dbReference type="AlphaFoldDB" id="A0A0S6VUJ2"/>
<organism evidence="9">
    <name type="scientific">Candidatus Moduliflexus flocculans</name>
    <dbReference type="NCBI Taxonomy" id="1499966"/>
    <lineage>
        <taxon>Bacteria</taxon>
        <taxon>Candidatus Moduliflexota</taxon>
        <taxon>Candidatus Moduliflexia</taxon>
        <taxon>Candidatus Moduliflexales</taxon>
        <taxon>Candidatus Moduliflexaceae</taxon>
    </lineage>
</organism>
<evidence type="ECO:0000256" key="2">
    <source>
        <dbReference type="ARBA" id="ARBA00022603"/>
    </source>
</evidence>
<dbReference type="PANTHER" id="PTHR33841">
    <property type="entry name" value="DNA METHYLTRANSFERASE YEEA-RELATED"/>
    <property type="match status" value="1"/>
</dbReference>
<dbReference type="Pfam" id="PF22240">
    <property type="entry name" value="ISP_coupler"/>
    <property type="match status" value="1"/>
</dbReference>
<dbReference type="GO" id="GO:0009007">
    <property type="term" value="F:site-specific DNA-methyltransferase (adenine-specific) activity"/>
    <property type="evidence" value="ECO:0007669"/>
    <property type="project" value="UniProtKB-EC"/>
</dbReference>
<dbReference type="PROSITE" id="PS00092">
    <property type="entry name" value="N6_MTASE"/>
    <property type="match status" value="1"/>
</dbReference>
<keyword evidence="3" id="KW-0808">Transferase</keyword>
<dbReference type="HOGENOM" id="CLU_002151_1_1_0"/>